<accession>A0A368T1C9</accession>
<comment type="caution">
    <text evidence="8">The sequence shown here is derived from an EMBL/GenBank/DDBJ whole genome shotgun (WGS) entry which is preliminary data.</text>
</comment>
<feature type="transmembrane region" description="Helical" evidence="6">
    <location>
        <begin position="65"/>
        <end position="83"/>
    </location>
</feature>
<evidence type="ECO:0000259" key="7">
    <source>
        <dbReference type="PROSITE" id="PS50850"/>
    </source>
</evidence>
<evidence type="ECO:0000256" key="6">
    <source>
        <dbReference type="SAM" id="Phobius"/>
    </source>
</evidence>
<dbReference type="InterPro" id="IPR051788">
    <property type="entry name" value="MFS_Transporter"/>
</dbReference>
<evidence type="ECO:0000256" key="2">
    <source>
        <dbReference type="ARBA" id="ARBA00022692"/>
    </source>
</evidence>
<evidence type="ECO:0000256" key="4">
    <source>
        <dbReference type="ARBA" id="ARBA00023136"/>
    </source>
</evidence>
<dbReference type="PROSITE" id="PS50850">
    <property type="entry name" value="MFS"/>
    <property type="match status" value="1"/>
</dbReference>
<evidence type="ECO:0000313" key="8">
    <source>
        <dbReference type="EMBL" id="RCV48396.1"/>
    </source>
</evidence>
<feature type="transmembrane region" description="Helical" evidence="6">
    <location>
        <begin position="39"/>
        <end position="58"/>
    </location>
</feature>
<organism evidence="8 9">
    <name type="scientific">Marinitenerispora sediminis</name>
    <dbReference type="NCBI Taxonomy" id="1931232"/>
    <lineage>
        <taxon>Bacteria</taxon>
        <taxon>Bacillati</taxon>
        <taxon>Actinomycetota</taxon>
        <taxon>Actinomycetes</taxon>
        <taxon>Streptosporangiales</taxon>
        <taxon>Nocardiopsidaceae</taxon>
        <taxon>Marinitenerispora</taxon>
    </lineage>
</organism>
<dbReference type="OrthoDB" id="151222at2"/>
<feature type="non-terminal residue" evidence="8">
    <location>
        <position position="233"/>
    </location>
</feature>
<dbReference type="Pfam" id="PF07690">
    <property type="entry name" value="MFS_1"/>
    <property type="match status" value="1"/>
</dbReference>
<keyword evidence="4 6" id="KW-0472">Membrane</keyword>
<dbReference type="InterPro" id="IPR011701">
    <property type="entry name" value="MFS"/>
</dbReference>
<comment type="subcellular location">
    <subcellularLocation>
        <location evidence="1">Cell membrane</location>
        <topology evidence="1">Multi-pass membrane protein</topology>
    </subcellularLocation>
</comment>
<keyword evidence="9" id="KW-1185">Reference proteome</keyword>
<protein>
    <submittedName>
        <fullName evidence="8">MFS transporter</fullName>
    </submittedName>
</protein>
<proteinExistence type="predicted"/>
<dbReference type="SUPFAM" id="SSF103473">
    <property type="entry name" value="MFS general substrate transporter"/>
    <property type="match status" value="1"/>
</dbReference>
<feature type="region of interest" description="Disordered" evidence="5">
    <location>
        <begin position="184"/>
        <end position="203"/>
    </location>
</feature>
<dbReference type="AlphaFoldDB" id="A0A368T1C9"/>
<dbReference type="PANTHER" id="PTHR23514">
    <property type="entry name" value="BYPASS OF STOP CODON PROTEIN 6"/>
    <property type="match status" value="1"/>
</dbReference>
<evidence type="ECO:0000256" key="1">
    <source>
        <dbReference type="ARBA" id="ARBA00004651"/>
    </source>
</evidence>
<feature type="transmembrane region" description="Helical" evidence="6">
    <location>
        <begin position="89"/>
        <end position="108"/>
    </location>
</feature>
<keyword evidence="2 6" id="KW-0812">Transmembrane</keyword>
<feature type="domain" description="Major facilitator superfamily (MFS) profile" evidence="7">
    <location>
        <begin position="4"/>
        <end position="233"/>
    </location>
</feature>
<feature type="transmembrane region" description="Helical" evidence="6">
    <location>
        <begin position="129"/>
        <end position="150"/>
    </location>
</feature>
<evidence type="ECO:0000313" key="9">
    <source>
        <dbReference type="Proteomes" id="UP000253318"/>
    </source>
</evidence>
<evidence type="ECO:0000256" key="3">
    <source>
        <dbReference type="ARBA" id="ARBA00022989"/>
    </source>
</evidence>
<keyword evidence="3 6" id="KW-1133">Transmembrane helix</keyword>
<gene>
    <name evidence="8" type="ORF">DEF24_26360</name>
</gene>
<name>A0A368T1C9_9ACTN</name>
<reference evidence="8 9" key="1">
    <citation type="submission" date="2018-04" db="EMBL/GenBank/DDBJ databases">
        <title>Novel actinobacteria from marine sediment.</title>
        <authorList>
            <person name="Ng Z.Y."/>
            <person name="Tan G.Y.A."/>
        </authorList>
    </citation>
    <scope>NUCLEOTIDE SEQUENCE [LARGE SCALE GENOMIC DNA]</scope>
    <source>
        <strain evidence="8 9">TPS81</strain>
    </source>
</reference>
<dbReference type="PANTHER" id="PTHR23514:SF13">
    <property type="entry name" value="INNER MEMBRANE PROTEIN YBJJ"/>
    <property type="match status" value="1"/>
</dbReference>
<dbReference type="InterPro" id="IPR036259">
    <property type="entry name" value="MFS_trans_sf"/>
</dbReference>
<dbReference type="InterPro" id="IPR020846">
    <property type="entry name" value="MFS_dom"/>
</dbReference>
<dbReference type="GO" id="GO:0005886">
    <property type="term" value="C:plasma membrane"/>
    <property type="evidence" value="ECO:0007669"/>
    <property type="project" value="UniProtKB-SubCell"/>
</dbReference>
<dbReference type="GO" id="GO:0022857">
    <property type="term" value="F:transmembrane transporter activity"/>
    <property type="evidence" value="ECO:0007669"/>
    <property type="project" value="InterPro"/>
</dbReference>
<dbReference type="EMBL" id="QEIN01000400">
    <property type="protein sequence ID" value="RCV48396.1"/>
    <property type="molecule type" value="Genomic_DNA"/>
</dbReference>
<dbReference type="Gene3D" id="1.20.1250.20">
    <property type="entry name" value="MFS general substrate transporter like domains"/>
    <property type="match status" value="1"/>
</dbReference>
<sequence length="233" mass="23390">MRRARAAVWAYFFLAGMITATWASRIPAVKSQAGLDDGALSVALLGLAVGALAAMQVAGRLSDRFGSGAVMPVAAVLGCLSLAGPGHAASLPALFAALFAVGAGHGLIDVPMNVHAARVERGYGRPVMAGFHAAFSIGGFAGAGAGALAARAGLGAAATFWITALALLVLALAARGPLLPGRDHAEAPAASAPPRGRRPRSPRPSPRIVCYGLAALCAFLAEGSALDWSSVYL</sequence>
<dbReference type="Proteomes" id="UP000253318">
    <property type="component" value="Unassembled WGS sequence"/>
</dbReference>
<feature type="transmembrane region" description="Helical" evidence="6">
    <location>
        <begin position="156"/>
        <end position="174"/>
    </location>
</feature>
<evidence type="ECO:0000256" key="5">
    <source>
        <dbReference type="SAM" id="MobiDB-lite"/>
    </source>
</evidence>